<feature type="domain" description="tRNA/rRNA methyltransferase SpoU type" evidence="3">
    <location>
        <begin position="3"/>
        <end position="163"/>
    </location>
</feature>
<dbReference type="RefSeq" id="WP_129734407.1">
    <property type="nucleotide sequence ID" value="NZ_PRLM01000001.1"/>
</dbReference>
<dbReference type="InterPro" id="IPR029026">
    <property type="entry name" value="tRNA_m1G_MTases_N"/>
</dbReference>
<keyword evidence="2 4" id="KW-0808">Transferase</keyword>
<protein>
    <submittedName>
        <fullName evidence="4">TrmH family tRNA/rRNA methyltransferase</fullName>
        <ecNumber evidence="4">2.1.1.-</ecNumber>
    </submittedName>
</protein>
<dbReference type="EMBL" id="PRLM01000001">
    <property type="protein sequence ID" value="RYC75198.1"/>
    <property type="molecule type" value="Genomic_DNA"/>
</dbReference>
<dbReference type="PANTHER" id="PTHR46429:SF1">
    <property type="entry name" value="23S RRNA (GUANOSINE-2'-O-)-METHYLTRANSFERASE RLMB"/>
    <property type="match status" value="1"/>
</dbReference>
<evidence type="ECO:0000313" key="4">
    <source>
        <dbReference type="EMBL" id="RYC75198.1"/>
    </source>
</evidence>
<dbReference type="EC" id="2.1.1.-" evidence="4"/>
<keyword evidence="1 4" id="KW-0489">Methyltransferase</keyword>
<dbReference type="SUPFAM" id="SSF75217">
    <property type="entry name" value="alpha/beta knot"/>
    <property type="match status" value="1"/>
</dbReference>
<dbReference type="InterPro" id="IPR001537">
    <property type="entry name" value="SpoU_MeTrfase"/>
</dbReference>
<dbReference type="InterPro" id="IPR004441">
    <property type="entry name" value="rRNA_MeTrfase_TrmH"/>
</dbReference>
<evidence type="ECO:0000313" key="5">
    <source>
        <dbReference type="Proteomes" id="UP001191019"/>
    </source>
</evidence>
<dbReference type="PANTHER" id="PTHR46429">
    <property type="entry name" value="23S RRNA (GUANOSINE-2'-O-)-METHYLTRANSFERASE RLMB"/>
    <property type="match status" value="1"/>
</dbReference>
<name>A0ABY0FPL4_9BACT</name>
<keyword evidence="5" id="KW-1185">Reference proteome</keyword>
<organism evidence="4 5">
    <name type="scientific">Candidatus Nanosyncoccus alces</name>
    <dbReference type="NCBI Taxonomy" id="2171997"/>
    <lineage>
        <taxon>Bacteria</taxon>
        <taxon>Candidatus Saccharimonadota</taxon>
        <taxon>Candidatus Nanosyncoccalia</taxon>
        <taxon>Candidatus Nanosyncoccales</taxon>
        <taxon>Candidatus Nanosyncoccaceae</taxon>
        <taxon>Candidatus Nanosyncoccus</taxon>
    </lineage>
</organism>
<reference evidence="4 5" key="2">
    <citation type="journal article" date="2020" name="Cell Rep.">
        <title>Acquisition and Adaptation of Ultra-small Parasitic Reduced Genome Bacteria to Mammalian Hosts.</title>
        <authorList>
            <person name="McLean J.S."/>
            <person name="Bor B."/>
            <person name="Kerns K.A."/>
            <person name="Liu Q."/>
            <person name="To T.T."/>
            <person name="Solden L."/>
            <person name="Hendrickson E.L."/>
            <person name="Wrighton K."/>
            <person name="Shi W."/>
            <person name="He X."/>
        </authorList>
    </citation>
    <scope>NUCLEOTIDE SEQUENCE [LARGE SCALE GENOMIC DNA]</scope>
    <source>
        <strain evidence="4 5">TM7_G3_2_Rum_HOT_351B</strain>
    </source>
</reference>
<sequence>MQVILVLDNIRSTYNVGAILRTAEGFGVGRVVLSGYTPRVHDANLLPHLRAKLDKEIHKTALGAEDMLDIYSSGDIMADLKDLKKQGWQVVGLENNIEKVPIFALNSHKLKERLSDKVILILGEEVNGIDYSLYDIIDLFVEIPMKGQKESFNVSVAAGIALYGFINIKSSFSDTLKAVRLSLRSSK</sequence>
<evidence type="ECO:0000256" key="2">
    <source>
        <dbReference type="ARBA" id="ARBA00022679"/>
    </source>
</evidence>
<dbReference type="GO" id="GO:0032259">
    <property type="term" value="P:methylation"/>
    <property type="evidence" value="ECO:0007669"/>
    <property type="project" value="UniProtKB-KW"/>
</dbReference>
<dbReference type="InterPro" id="IPR029028">
    <property type="entry name" value="Alpha/beta_knot_MTases"/>
</dbReference>
<accession>A0ABY0FPL4</accession>
<dbReference type="GO" id="GO:0008168">
    <property type="term" value="F:methyltransferase activity"/>
    <property type="evidence" value="ECO:0007669"/>
    <property type="project" value="UniProtKB-KW"/>
</dbReference>
<evidence type="ECO:0000256" key="1">
    <source>
        <dbReference type="ARBA" id="ARBA00022603"/>
    </source>
</evidence>
<proteinExistence type="predicted"/>
<dbReference type="Proteomes" id="UP001191019">
    <property type="component" value="Unassembled WGS sequence"/>
</dbReference>
<comment type="caution">
    <text evidence="4">The sequence shown here is derived from an EMBL/GenBank/DDBJ whole genome shotgun (WGS) entry which is preliminary data.</text>
</comment>
<dbReference type="Gene3D" id="3.40.1280.10">
    <property type="match status" value="1"/>
</dbReference>
<dbReference type="Pfam" id="PF00588">
    <property type="entry name" value="SpoU_methylase"/>
    <property type="match status" value="1"/>
</dbReference>
<evidence type="ECO:0000259" key="3">
    <source>
        <dbReference type="Pfam" id="PF00588"/>
    </source>
</evidence>
<reference evidence="4 5" key="1">
    <citation type="journal article" date="2018" name="bioRxiv">
        <title>Evidence of independent acquisition and adaption of ultra-small bacteria to human hosts across the highly diverse yet reduced genomes of the phylum Saccharibacteria.</title>
        <authorList>
            <person name="McLean J.S."/>
            <person name="Bor B."/>
            <person name="To T.T."/>
            <person name="Liu Q."/>
            <person name="Kearns K.A."/>
            <person name="Solden L.M."/>
            <person name="Wrighton K.C."/>
            <person name="He X."/>
            <person name="Shi W."/>
        </authorList>
    </citation>
    <scope>NUCLEOTIDE SEQUENCE [LARGE SCALE GENOMIC DNA]</scope>
    <source>
        <strain evidence="4 5">TM7_G3_2_Rum_HOT_351B</strain>
    </source>
</reference>
<gene>
    <name evidence="4" type="ORF">G3RUM_00141</name>
</gene>